<reference evidence="1" key="1">
    <citation type="journal article" date="2014" name="Int. J. Syst. Evol. Microbiol.">
        <title>Complete genome sequence of Corynebacterium casei LMG S-19264T (=DSM 44701T), isolated from a smear-ripened cheese.</title>
        <authorList>
            <consortium name="US DOE Joint Genome Institute (JGI-PGF)"/>
            <person name="Walter F."/>
            <person name="Albersmeier A."/>
            <person name="Kalinowski J."/>
            <person name="Ruckert C."/>
        </authorList>
    </citation>
    <scope>NUCLEOTIDE SEQUENCE</scope>
    <source>
        <strain evidence="1">CGMCC 1.12919</strain>
    </source>
</reference>
<protein>
    <submittedName>
        <fullName evidence="1">Uncharacterized protein</fullName>
    </submittedName>
</protein>
<dbReference type="Proteomes" id="UP000637002">
    <property type="component" value="Unassembled WGS sequence"/>
</dbReference>
<evidence type="ECO:0000313" key="1">
    <source>
        <dbReference type="EMBL" id="GGC72095.1"/>
    </source>
</evidence>
<sequence>MIGNRGADAGALHAVAEFGEPGRIVAEAEQNIQMRAASRMRCITVRGLRVAGTGENDTHAHNRGQTSG</sequence>
<dbReference type="EMBL" id="BMGG01000005">
    <property type="protein sequence ID" value="GGC72095.1"/>
    <property type="molecule type" value="Genomic_DNA"/>
</dbReference>
<reference evidence="1" key="2">
    <citation type="submission" date="2020-09" db="EMBL/GenBank/DDBJ databases">
        <authorList>
            <person name="Sun Q."/>
            <person name="Zhou Y."/>
        </authorList>
    </citation>
    <scope>NUCLEOTIDE SEQUENCE</scope>
    <source>
        <strain evidence="1">CGMCC 1.12919</strain>
    </source>
</reference>
<proteinExistence type="predicted"/>
<comment type="caution">
    <text evidence="1">The sequence shown here is derived from an EMBL/GenBank/DDBJ whole genome shotgun (WGS) entry which is preliminary data.</text>
</comment>
<accession>A0A916XI35</accession>
<dbReference type="AlphaFoldDB" id="A0A916XI35"/>
<evidence type="ECO:0000313" key="2">
    <source>
        <dbReference type="Proteomes" id="UP000637002"/>
    </source>
</evidence>
<name>A0A916XI35_9HYPH</name>
<organism evidence="1 2">
    <name type="scientific">Chelatococcus reniformis</name>
    <dbReference type="NCBI Taxonomy" id="1494448"/>
    <lineage>
        <taxon>Bacteria</taxon>
        <taxon>Pseudomonadati</taxon>
        <taxon>Pseudomonadota</taxon>
        <taxon>Alphaproteobacteria</taxon>
        <taxon>Hyphomicrobiales</taxon>
        <taxon>Chelatococcaceae</taxon>
        <taxon>Chelatococcus</taxon>
    </lineage>
</organism>
<keyword evidence="2" id="KW-1185">Reference proteome</keyword>
<gene>
    <name evidence="1" type="ORF">GCM10010994_33140</name>
</gene>